<comment type="caution">
    <text evidence="3">The sequence shown here is derived from an EMBL/GenBank/DDBJ whole genome shotgun (WGS) entry which is preliminary data.</text>
</comment>
<dbReference type="InterPro" id="IPR025737">
    <property type="entry name" value="FApF"/>
</dbReference>
<sequence length="324" mass="35908">MNTLSKQAVRLARPASVTLLAAFALAAQASSYEPVGINLGGTSFMDGFGRFDPGFTMIELLQYKAIDKISDHAGDQKPIFNDPRVDSTVLISHLAYTTPYKLFDGHIGVEALVPLVYNKAREDAGSMVEFKDDPGVNFGDITWGAFLQMDPVMQDGRPVFVQRFALNVLSPTGSYDNAKAVNASSGFTSINPYWAMTYLPTPKVELSTRINYLYNFTNNDPNAVPPGVDDFKAGDALWANFTASYEFWPSVRLGLNGYYFQQLSEDKENGHRATDSRTTDFSMGPGGAWQIDRNNVLLSNVYLPVTEKNTISGFHMNLRFIHMF</sequence>
<evidence type="ECO:0000313" key="4">
    <source>
        <dbReference type="Proteomes" id="UP000520513"/>
    </source>
</evidence>
<evidence type="ECO:0000256" key="1">
    <source>
        <dbReference type="SAM" id="SignalP"/>
    </source>
</evidence>
<feature type="signal peptide" evidence="1">
    <location>
        <begin position="1"/>
        <end position="29"/>
    </location>
</feature>
<proteinExistence type="predicted"/>
<evidence type="ECO:0008006" key="6">
    <source>
        <dbReference type="Google" id="ProtNLM"/>
    </source>
</evidence>
<accession>A0A7X1E0J6</accession>
<dbReference type="RefSeq" id="WP_185710155.1">
    <property type="nucleotide sequence ID" value="NZ_JAAXCY010000010.1"/>
</dbReference>
<name>A0A7X1E0J6_9PSED</name>
<gene>
    <name evidence="2" type="ORF">HF209_27315</name>
    <name evidence="3" type="ORF">HF257_23795</name>
</gene>
<evidence type="ECO:0000313" key="5">
    <source>
        <dbReference type="Proteomes" id="UP000534677"/>
    </source>
</evidence>
<dbReference type="EMBL" id="JAAXCY010000010">
    <property type="protein sequence ID" value="MBC2409043.1"/>
    <property type="molecule type" value="Genomic_DNA"/>
</dbReference>
<protein>
    <recommendedName>
        <fullName evidence="6">Phenol degradation protein meta</fullName>
    </recommendedName>
</protein>
<dbReference type="Pfam" id="PF13557">
    <property type="entry name" value="Phenol_MetA_deg"/>
    <property type="match status" value="1"/>
</dbReference>
<feature type="chain" id="PRO_5030962291" description="Phenol degradation protein meta" evidence="1">
    <location>
        <begin position="30"/>
        <end position="324"/>
    </location>
</feature>
<dbReference type="Proteomes" id="UP000534677">
    <property type="component" value="Unassembled WGS sequence"/>
</dbReference>
<dbReference type="AlphaFoldDB" id="A0A7X1E0J6"/>
<reference evidence="4 5" key="1">
    <citation type="submission" date="2020-04" db="EMBL/GenBank/DDBJ databases">
        <title>Pseudomonas crami sp. nov., a novel proteolytic bacterial species isolated from cream.</title>
        <authorList>
            <person name="Hofmann K."/>
            <person name="Woller A."/>
            <person name="Huptas C."/>
            <person name="Wenning M."/>
            <person name="Scherer S."/>
            <person name="Doll E.V."/>
        </authorList>
    </citation>
    <scope>NUCLEOTIDE SEQUENCE [LARGE SCALE GENOMIC DNA]</scope>
    <source>
        <strain evidence="2 5">WS 5096</strain>
        <strain evidence="3 4">WS 5106</strain>
    </source>
</reference>
<dbReference type="Proteomes" id="UP000520513">
    <property type="component" value="Unassembled WGS sequence"/>
</dbReference>
<keyword evidence="1" id="KW-0732">Signal</keyword>
<organism evidence="3 4">
    <name type="scientific">Pseudomonas cremoris</name>
    <dbReference type="NCBI Taxonomy" id="2724178"/>
    <lineage>
        <taxon>Bacteria</taxon>
        <taxon>Pseudomonadati</taxon>
        <taxon>Pseudomonadota</taxon>
        <taxon>Gammaproteobacteria</taxon>
        <taxon>Pseudomonadales</taxon>
        <taxon>Pseudomonadaceae</taxon>
        <taxon>Pseudomonas</taxon>
    </lineage>
</organism>
<keyword evidence="5" id="KW-1185">Reference proteome</keyword>
<evidence type="ECO:0000313" key="2">
    <source>
        <dbReference type="EMBL" id="MBC2384659.1"/>
    </source>
</evidence>
<evidence type="ECO:0000313" key="3">
    <source>
        <dbReference type="EMBL" id="MBC2409043.1"/>
    </source>
</evidence>
<dbReference type="EMBL" id="JAAXCZ010000019">
    <property type="protein sequence ID" value="MBC2384659.1"/>
    <property type="molecule type" value="Genomic_DNA"/>
</dbReference>